<keyword evidence="2" id="KW-1185">Reference proteome</keyword>
<organism evidence="1 2">
    <name type="scientific">Xenoophorus captivus</name>
    <dbReference type="NCBI Taxonomy" id="1517983"/>
    <lineage>
        <taxon>Eukaryota</taxon>
        <taxon>Metazoa</taxon>
        <taxon>Chordata</taxon>
        <taxon>Craniata</taxon>
        <taxon>Vertebrata</taxon>
        <taxon>Euteleostomi</taxon>
        <taxon>Actinopterygii</taxon>
        <taxon>Neopterygii</taxon>
        <taxon>Teleostei</taxon>
        <taxon>Neoteleostei</taxon>
        <taxon>Acanthomorphata</taxon>
        <taxon>Ovalentaria</taxon>
        <taxon>Atherinomorphae</taxon>
        <taxon>Cyprinodontiformes</taxon>
        <taxon>Goodeidae</taxon>
        <taxon>Xenoophorus</taxon>
    </lineage>
</organism>
<feature type="non-terminal residue" evidence="1">
    <location>
        <position position="1"/>
    </location>
</feature>
<dbReference type="Gene3D" id="2.20.100.10">
    <property type="entry name" value="Thrombospondin type-1 (TSP1) repeat"/>
    <property type="match status" value="1"/>
</dbReference>
<name>A0ABV0QSH4_9TELE</name>
<dbReference type="EMBL" id="JAHRIN010020642">
    <property type="protein sequence ID" value="MEQ2198782.1"/>
    <property type="molecule type" value="Genomic_DNA"/>
</dbReference>
<accession>A0ABV0QSH4</accession>
<dbReference type="Proteomes" id="UP001434883">
    <property type="component" value="Unassembled WGS sequence"/>
</dbReference>
<dbReference type="PANTHER" id="PTHR11311">
    <property type="entry name" value="SPONDIN"/>
    <property type="match status" value="1"/>
</dbReference>
<evidence type="ECO:0000313" key="1">
    <source>
        <dbReference type="EMBL" id="MEQ2198782.1"/>
    </source>
</evidence>
<dbReference type="InterPro" id="IPR051418">
    <property type="entry name" value="Spondin/Thrombospondin_T1"/>
</dbReference>
<sequence>YVFRVVIVVQQCDPGGARNRSRHILRLPASEKAVCPELVQSEPCLLNTTCFTYQYRVSGRAINTWLLSLQFCIHYWSTCQLSESAICGEGSRSRLLDCVRSDGKTVELQKCRQFGLINKLQLLESCVVDCPVSCILTDWSPWADCSHTCGTQGKHEQTNLNLI</sequence>
<reference evidence="1 2" key="1">
    <citation type="submission" date="2021-06" db="EMBL/GenBank/DDBJ databases">
        <authorList>
            <person name="Palmer J.M."/>
        </authorList>
    </citation>
    <scope>NUCLEOTIDE SEQUENCE [LARGE SCALE GENOMIC DNA]</scope>
    <source>
        <strain evidence="1 2">XC_2019</strain>
        <tissue evidence="1">Muscle</tissue>
    </source>
</reference>
<comment type="caution">
    <text evidence="1">The sequence shown here is derived from an EMBL/GenBank/DDBJ whole genome shotgun (WGS) entry which is preliminary data.</text>
</comment>
<evidence type="ECO:0008006" key="3">
    <source>
        <dbReference type="Google" id="ProtNLM"/>
    </source>
</evidence>
<dbReference type="SUPFAM" id="SSF82895">
    <property type="entry name" value="TSP-1 type 1 repeat"/>
    <property type="match status" value="1"/>
</dbReference>
<dbReference type="PANTHER" id="PTHR11311:SF7">
    <property type="entry name" value="THROMBOSPONDIN TYPE-1 DOMAIN-CONTAINING PROTEIN 7B"/>
    <property type="match status" value="1"/>
</dbReference>
<evidence type="ECO:0000313" key="2">
    <source>
        <dbReference type="Proteomes" id="UP001434883"/>
    </source>
</evidence>
<dbReference type="InterPro" id="IPR036383">
    <property type="entry name" value="TSP1_rpt_sf"/>
</dbReference>
<proteinExistence type="predicted"/>
<protein>
    <recommendedName>
        <fullName evidence="3">Thrombospondin, type I, domain containing 7Ba</fullName>
    </recommendedName>
</protein>
<gene>
    <name evidence="1" type="ORF">XENOCAPTIV_018272</name>
</gene>